<dbReference type="EMBL" id="BKCF01000001">
    <property type="protein sequence ID" value="GEQ85494.1"/>
    <property type="molecule type" value="Genomic_DNA"/>
</dbReference>
<evidence type="ECO:0000313" key="3">
    <source>
        <dbReference type="Proteomes" id="UP000326994"/>
    </source>
</evidence>
<accession>A0A5J4FWD5</accession>
<dbReference type="InterPro" id="IPR015889">
    <property type="entry name" value="Intradiol_dOase_core"/>
</dbReference>
<evidence type="ECO:0000256" key="1">
    <source>
        <dbReference type="SAM" id="SignalP"/>
    </source>
</evidence>
<organism evidence="2 3">
    <name type="scientific">Patiriisocius marinistellae</name>
    <dbReference type="NCBI Taxonomy" id="2494560"/>
    <lineage>
        <taxon>Bacteria</taxon>
        <taxon>Pseudomonadati</taxon>
        <taxon>Bacteroidota</taxon>
        <taxon>Flavobacteriia</taxon>
        <taxon>Flavobacteriales</taxon>
        <taxon>Flavobacteriaceae</taxon>
        <taxon>Patiriisocius</taxon>
    </lineage>
</organism>
<dbReference type="InterPro" id="IPR006311">
    <property type="entry name" value="TAT_signal"/>
</dbReference>
<gene>
    <name evidence="2" type="ORF">ULMS_10020</name>
</gene>
<feature type="signal peptide" evidence="1">
    <location>
        <begin position="1"/>
        <end position="30"/>
    </location>
</feature>
<reference evidence="2 3" key="1">
    <citation type="submission" date="2019-08" db="EMBL/GenBank/DDBJ databases">
        <title>Ulvibacter marinistellae sp. nov., isolated from a starfish, Patiria pectinifera.</title>
        <authorList>
            <person name="Kawano K."/>
            <person name="Ushijima N."/>
            <person name="Kihara M."/>
            <person name="Itoh H."/>
        </authorList>
    </citation>
    <scope>NUCLEOTIDE SEQUENCE [LARGE SCALE GENOMIC DNA]</scope>
    <source>
        <strain evidence="2 3">KK4</strain>
    </source>
</reference>
<dbReference type="GO" id="GO:0005506">
    <property type="term" value="F:iron ion binding"/>
    <property type="evidence" value="ECO:0007669"/>
    <property type="project" value="InterPro"/>
</dbReference>
<dbReference type="OrthoDB" id="1176494at2"/>
<feature type="chain" id="PRO_5023823230" description="Intradiol ring-cleavage dioxygenases domain-containing protein" evidence="1">
    <location>
        <begin position="31"/>
        <end position="181"/>
    </location>
</feature>
<dbReference type="RefSeq" id="WP_151893409.1">
    <property type="nucleotide sequence ID" value="NZ_BKCF01000001.1"/>
</dbReference>
<keyword evidence="3" id="KW-1185">Reference proteome</keyword>
<dbReference type="Proteomes" id="UP000326994">
    <property type="component" value="Unassembled WGS sequence"/>
</dbReference>
<dbReference type="SUPFAM" id="SSF49482">
    <property type="entry name" value="Aromatic compound dioxygenase"/>
    <property type="match status" value="1"/>
</dbReference>
<name>A0A5J4FWD5_9FLAO</name>
<evidence type="ECO:0000313" key="2">
    <source>
        <dbReference type="EMBL" id="GEQ85494.1"/>
    </source>
</evidence>
<proteinExistence type="predicted"/>
<keyword evidence="1" id="KW-0732">Signal</keyword>
<evidence type="ECO:0008006" key="4">
    <source>
        <dbReference type="Google" id="ProtNLM"/>
    </source>
</evidence>
<comment type="caution">
    <text evidence="2">The sequence shown here is derived from an EMBL/GenBank/DDBJ whole genome shotgun (WGS) entry which is preliminary data.</text>
</comment>
<dbReference type="GO" id="GO:0016702">
    <property type="term" value="F:oxidoreductase activity, acting on single donors with incorporation of molecular oxygen, incorporation of two atoms of oxygen"/>
    <property type="evidence" value="ECO:0007669"/>
    <property type="project" value="InterPro"/>
</dbReference>
<dbReference type="AlphaFoldDB" id="A0A5J4FWD5"/>
<sequence length="181" mass="20288">MKKATSRRSFLLKTALATTGVTLLSNGVSAAFANDIPFDGYNPYAETKTDLRTNTLADRIDVYGVIYNSTGKIPLQNASVEVWHLSPNSKKYRHRAKLFTNDLGEYSFTTEMPNRETGNPPKIFFKVTSQNKSYFTELILSSTGAHITGKHWQENKLPDLKLLPRTEYAGTTTSINFNITN</sequence>
<dbReference type="Gene3D" id="2.60.130.10">
    <property type="entry name" value="Aromatic compound dioxygenase"/>
    <property type="match status" value="1"/>
</dbReference>
<protein>
    <recommendedName>
        <fullName evidence="4">Intradiol ring-cleavage dioxygenases domain-containing protein</fullName>
    </recommendedName>
</protein>
<dbReference type="PROSITE" id="PS51318">
    <property type="entry name" value="TAT"/>
    <property type="match status" value="1"/>
</dbReference>